<evidence type="ECO:0000313" key="2">
    <source>
        <dbReference type="Proteomes" id="UP001163324"/>
    </source>
</evidence>
<sequence>MSVDEPFTVTAHPYRSRTRGSCAYELGGGSHKNAIIFIGGLKDGPHTTPYIRYVARHLATRPDLDYSIFEIRMRSSFLGFGTSCLTNDVQDISSLVSYLRKLGKQKIVLFGHSTGTQDCIEYTNYARHQAEPVDGFIMQAPVSDRDSLEIIVPEWRDSLQCAEEMIAEGKADWCMPDDKVPNVLGAPISAYRLRSLMIKDGDDDYFSHDLEDEKVRRYWGRFKKPVLALHSEKDELVPDHVDQAALNKKYKEASSMVSPLSGLIPNTGHTVLNDDARQWLSERVATFLETL</sequence>
<comment type="caution">
    <text evidence="1">The sequence shown here is derived from an EMBL/GenBank/DDBJ whole genome shotgun (WGS) entry which is preliminary data.</text>
</comment>
<reference evidence="1" key="1">
    <citation type="submission" date="2022-10" db="EMBL/GenBank/DDBJ databases">
        <title>Complete Genome of Trichothecium roseum strain YXFP-22015, a Plant Pathogen Isolated from Citrus.</title>
        <authorList>
            <person name="Wang Y."/>
            <person name="Zhu L."/>
        </authorList>
    </citation>
    <scope>NUCLEOTIDE SEQUENCE</scope>
    <source>
        <strain evidence="1">YXFP-22015</strain>
    </source>
</reference>
<accession>A0ACC0UTA3</accession>
<evidence type="ECO:0000313" key="1">
    <source>
        <dbReference type="EMBL" id="KAI9897172.1"/>
    </source>
</evidence>
<dbReference type="EMBL" id="CM047947">
    <property type="protein sequence ID" value="KAI9897172.1"/>
    <property type="molecule type" value="Genomic_DNA"/>
</dbReference>
<dbReference type="Proteomes" id="UP001163324">
    <property type="component" value="Chromosome 8"/>
</dbReference>
<organism evidence="1 2">
    <name type="scientific">Trichothecium roseum</name>
    <dbReference type="NCBI Taxonomy" id="47278"/>
    <lineage>
        <taxon>Eukaryota</taxon>
        <taxon>Fungi</taxon>
        <taxon>Dikarya</taxon>
        <taxon>Ascomycota</taxon>
        <taxon>Pezizomycotina</taxon>
        <taxon>Sordariomycetes</taxon>
        <taxon>Hypocreomycetidae</taxon>
        <taxon>Hypocreales</taxon>
        <taxon>Hypocreales incertae sedis</taxon>
        <taxon>Trichothecium</taxon>
    </lineage>
</organism>
<protein>
    <submittedName>
        <fullName evidence="1">Uncharacterized protein</fullName>
    </submittedName>
</protein>
<proteinExistence type="predicted"/>
<gene>
    <name evidence="1" type="ORF">N3K66_008194</name>
</gene>
<name>A0ACC0UTA3_9HYPO</name>
<keyword evidence="2" id="KW-1185">Reference proteome</keyword>